<dbReference type="EMBL" id="AMQN01015821">
    <property type="status" value="NOT_ANNOTATED_CDS"/>
    <property type="molecule type" value="Genomic_DNA"/>
</dbReference>
<evidence type="ECO:0000256" key="3">
    <source>
        <dbReference type="ARBA" id="ARBA00023242"/>
    </source>
</evidence>
<dbReference type="GO" id="GO:0016035">
    <property type="term" value="C:zeta DNA polymerase complex"/>
    <property type="evidence" value="ECO:0007669"/>
    <property type="project" value="TreeGrafter"/>
</dbReference>
<dbReference type="Pfam" id="PF02301">
    <property type="entry name" value="HORMA"/>
    <property type="match status" value="1"/>
</dbReference>
<keyword evidence="2" id="KW-0227">DNA damage</keyword>
<dbReference type="PANTHER" id="PTHR11842:SF10">
    <property type="entry name" value="MITOTIC SPINDLE ASSEMBLY CHECKPOINT PROTEIN MAD2B"/>
    <property type="match status" value="1"/>
</dbReference>
<dbReference type="OMA" id="CEDFPWI"/>
<reference evidence="8" key="3">
    <citation type="submission" date="2015-06" db="UniProtKB">
        <authorList>
            <consortium name="EnsemblMetazoa"/>
        </authorList>
    </citation>
    <scope>IDENTIFICATION</scope>
</reference>
<accession>R7T3Y2</accession>
<dbReference type="Proteomes" id="UP000014760">
    <property type="component" value="Unassembled WGS sequence"/>
</dbReference>
<proteinExistence type="predicted"/>
<evidence type="ECO:0000256" key="4">
    <source>
        <dbReference type="ARBA" id="ARBA00044131"/>
    </source>
</evidence>
<dbReference type="FunCoup" id="R7T3Y2">
    <property type="interactions" value="97"/>
</dbReference>
<feature type="domain" description="HORMA" evidence="6">
    <location>
        <begin position="7"/>
        <end position="198"/>
    </location>
</feature>
<dbReference type="InterPro" id="IPR036570">
    <property type="entry name" value="HORMA_dom_sf"/>
</dbReference>
<name>R7T3Y2_CAPTE</name>
<organism evidence="7">
    <name type="scientific">Capitella teleta</name>
    <name type="common">Polychaete worm</name>
    <dbReference type="NCBI Taxonomy" id="283909"/>
    <lineage>
        <taxon>Eukaryota</taxon>
        <taxon>Metazoa</taxon>
        <taxon>Spiralia</taxon>
        <taxon>Lophotrochozoa</taxon>
        <taxon>Annelida</taxon>
        <taxon>Polychaeta</taxon>
        <taxon>Sedentaria</taxon>
        <taxon>Scolecida</taxon>
        <taxon>Capitellidae</taxon>
        <taxon>Capitella</taxon>
    </lineage>
</organism>
<gene>
    <name evidence="7" type="ORF">CAPTEDRAFT_203137</name>
</gene>
<dbReference type="SUPFAM" id="SSF56019">
    <property type="entry name" value="The spindle assembly checkpoint protein mad2"/>
    <property type="match status" value="1"/>
</dbReference>
<dbReference type="PROSITE" id="PS50815">
    <property type="entry name" value="HORMA"/>
    <property type="match status" value="1"/>
</dbReference>
<dbReference type="FunFam" id="3.30.900.10:FF:000003">
    <property type="entry name" value="Mitotic spindle assembly checkpoint protein MAD2B"/>
    <property type="match status" value="1"/>
</dbReference>
<comment type="subcellular location">
    <subcellularLocation>
        <location evidence="1">Nucleus</location>
    </subcellularLocation>
</comment>
<protein>
    <recommendedName>
        <fullName evidence="4">Mitotic spindle assembly checkpoint protein MAD2B</fullName>
    </recommendedName>
    <alternativeName>
        <fullName evidence="5">Mitotic arrest deficient 2-like protein 2</fullName>
    </alternativeName>
</protein>
<evidence type="ECO:0000256" key="1">
    <source>
        <dbReference type="ARBA" id="ARBA00004123"/>
    </source>
</evidence>
<evidence type="ECO:0000313" key="9">
    <source>
        <dbReference type="Proteomes" id="UP000014760"/>
    </source>
</evidence>
<dbReference type="AlphaFoldDB" id="R7T3Y2"/>
<evidence type="ECO:0000259" key="6">
    <source>
        <dbReference type="PROSITE" id="PS50815"/>
    </source>
</evidence>
<evidence type="ECO:0000313" key="7">
    <source>
        <dbReference type="EMBL" id="ELT87557.1"/>
    </source>
</evidence>
<sequence length="203" mass="23457">MEVDKATVVADVLCEFFEVAFHSILYVRNLYPLGCFEQRLKYNVPVQMCCHPDVKQYIGELISSLKVLLLKNSADYIKFVICKGNGDIIERFVFEVDHQRMVKDFETDSFLLTLNEKLRGFLLKLSTCDSLLTETHSDRSWTVQVHTNHSGLLQMQEIQCTQDFSWVSADDAEIQMENASLIPVKSMVSFPIKMQLYIEEKDL</sequence>
<dbReference type="GO" id="GO:0005634">
    <property type="term" value="C:nucleus"/>
    <property type="evidence" value="ECO:0007669"/>
    <property type="project" value="UniProtKB-SubCell"/>
</dbReference>
<dbReference type="OrthoDB" id="21254at2759"/>
<evidence type="ECO:0000256" key="5">
    <source>
        <dbReference type="ARBA" id="ARBA00044264"/>
    </source>
</evidence>
<dbReference type="GO" id="GO:0006974">
    <property type="term" value="P:DNA damage response"/>
    <property type="evidence" value="ECO:0007669"/>
    <property type="project" value="UniProtKB-KW"/>
</dbReference>
<dbReference type="HOGENOM" id="CLU_050394_2_0_1"/>
<dbReference type="STRING" id="283909.R7T3Y2"/>
<reference evidence="7 9" key="2">
    <citation type="journal article" date="2013" name="Nature">
        <title>Insights into bilaterian evolution from three spiralian genomes.</title>
        <authorList>
            <person name="Simakov O."/>
            <person name="Marletaz F."/>
            <person name="Cho S.J."/>
            <person name="Edsinger-Gonzales E."/>
            <person name="Havlak P."/>
            <person name="Hellsten U."/>
            <person name="Kuo D.H."/>
            <person name="Larsson T."/>
            <person name="Lv J."/>
            <person name="Arendt D."/>
            <person name="Savage R."/>
            <person name="Osoegawa K."/>
            <person name="de Jong P."/>
            <person name="Grimwood J."/>
            <person name="Chapman J.A."/>
            <person name="Shapiro H."/>
            <person name="Aerts A."/>
            <person name="Otillar R.P."/>
            <person name="Terry A.Y."/>
            <person name="Boore J.L."/>
            <person name="Grigoriev I.V."/>
            <person name="Lindberg D.R."/>
            <person name="Seaver E.C."/>
            <person name="Weisblat D.A."/>
            <person name="Putnam N.H."/>
            <person name="Rokhsar D.S."/>
        </authorList>
    </citation>
    <scope>NUCLEOTIDE SEQUENCE</scope>
    <source>
        <strain evidence="7 9">I ESC-2004</strain>
    </source>
</reference>
<dbReference type="PANTHER" id="PTHR11842">
    <property type="entry name" value="MITOTIC SPINDLE ASSEMBLY CHECKPOINT PROTEIN MAD2"/>
    <property type="match status" value="1"/>
</dbReference>
<dbReference type="Gene3D" id="3.30.900.10">
    <property type="entry name" value="HORMA domain"/>
    <property type="match status" value="1"/>
</dbReference>
<dbReference type="InterPro" id="IPR045091">
    <property type="entry name" value="Mad2-like"/>
</dbReference>
<dbReference type="InterPro" id="IPR003511">
    <property type="entry name" value="HORMA_dom"/>
</dbReference>
<dbReference type="EnsemblMetazoa" id="CapteT203137">
    <property type="protein sequence ID" value="CapteP203137"/>
    <property type="gene ID" value="CapteG203137"/>
</dbReference>
<evidence type="ECO:0000313" key="8">
    <source>
        <dbReference type="EnsemblMetazoa" id="CapteP203137"/>
    </source>
</evidence>
<keyword evidence="3" id="KW-0539">Nucleus</keyword>
<keyword evidence="9" id="KW-1185">Reference proteome</keyword>
<reference evidence="9" key="1">
    <citation type="submission" date="2012-12" db="EMBL/GenBank/DDBJ databases">
        <authorList>
            <person name="Hellsten U."/>
            <person name="Grimwood J."/>
            <person name="Chapman J.A."/>
            <person name="Shapiro H."/>
            <person name="Aerts A."/>
            <person name="Otillar R.P."/>
            <person name="Terry A.Y."/>
            <person name="Boore J.L."/>
            <person name="Simakov O."/>
            <person name="Marletaz F."/>
            <person name="Cho S.-J."/>
            <person name="Edsinger-Gonzales E."/>
            <person name="Havlak P."/>
            <person name="Kuo D.-H."/>
            <person name="Larsson T."/>
            <person name="Lv J."/>
            <person name="Arendt D."/>
            <person name="Savage R."/>
            <person name="Osoegawa K."/>
            <person name="de Jong P."/>
            <person name="Lindberg D.R."/>
            <person name="Seaver E.C."/>
            <person name="Weisblat D.A."/>
            <person name="Putnam N.H."/>
            <person name="Grigoriev I.V."/>
            <person name="Rokhsar D.S."/>
        </authorList>
    </citation>
    <scope>NUCLEOTIDE SEQUENCE</scope>
    <source>
        <strain evidence="9">I ESC-2004</strain>
    </source>
</reference>
<evidence type="ECO:0000256" key="2">
    <source>
        <dbReference type="ARBA" id="ARBA00022763"/>
    </source>
</evidence>
<dbReference type="EMBL" id="KB312253">
    <property type="protein sequence ID" value="ELT87557.1"/>
    <property type="molecule type" value="Genomic_DNA"/>
</dbReference>